<dbReference type="GO" id="GO:0005737">
    <property type="term" value="C:cytoplasm"/>
    <property type="evidence" value="ECO:0007669"/>
    <property type="project" value="UniProtKB-ARBA"/>
</dbReference>
<dbReference type="GO" id="GO:0030036">
    <property type="term" value="P:actin cytoskeleton organization"/>
    <property type="evidence" value="ECO:0007669"/>
    <property type="project" value="TreeGrafter"/>
</dbReference>
<feature type="compositionally biased region" description="Low complexity" evidence="7">
    <location>
        <begin position="1235"/>
        <end position="1250"/>
    </location>
</feature>
<evidence type="ECO:0000256" key="3">
    <source>
        <dbReference type="ARBA" id="ARBA00022658"/>
    </source>
</evidence>
<name>A0A3Q7QIN6_CALUR</name>
<accession>A0A3Q7QIN6</accession>
<sequence>MDQPEPPAPAPKDNAVTYGNEEDEGEQFDFDSGDEIPEADRQAVGADATSGSGGEVGMGADTDAPAEPTTHEVPTRVNPYSVIDITPFQEEQSPPADPGPEDDSMSLPVPSGYSVPVPCGYAVPCNLPLLLPAYSSPVVIRATSLHGEETQEVTEDGQFNSLSSEDPTNSDDRVHKEDSALARWVADPANTAWMENPEEAIYDDVPRENSDSEPDEMIYDDVENGEEGGNSSLEYGWSSSEFESYEEQSDSECKNGVPRSFLRSSHKKQLSHDLTRFKEHYEKKMRALMANTVGATEMQQLKQRHELKMQKLMKAAKEGTKDGLEKTKAAVKRGRSLIRTRSFMAPDHRPCLEEEQNLFIDVDCKHPEAVLTPMPEGLSQQQVVRRYILGSVVDSEKNYVDALKRILEQYEKPLSEMEPKILSERKLKVVFYRIKELLQCHGMFQIALASRVADWDSVETIGDVFVASFSKSMVLDAYSEYVNNFSTAVAILKKTCATKPAFLEFLKQCQESSPDRVTLYSLMMKPIQRFPQFILLLQDMLKNTSKGHPDRLPLQMALTELETLAEKLNERKRDADQRCEIKHVAKAINERYLNKLLSSGNRYLVRSDDMIETVYNDRGEIIKTKERRIFMLSDVLMCATVSARTSDSNTIMSTSQRYLLKWSVPLGHVEVIEYGNNDGAGENRCPPVHSPESLAVVANAKPNQVCVGPGQLYQDLQNLLHDLNIVGQISQLIGNLRGNYQNLNQSVAHDWTSGLQRLILKKEEEIRAADCCRIQLQLPGKQDKSGRPTFFTAVFSTFTPAIKESWINNLQMAKLALEEENHMGWFCVEDDGNQIKKERHPLLVGHMPVTVAKQQEFKIECAAYNPEPCLNNEAQPDSLSTAHGFLWIGSCTSQMGQIAVVSFQNSNPKVIECFNVESRILCMVFIPAEERHAEPETAAGRAPGVPTVCLGTEEGSISVYKSSQGSKKVRLQHFFTPDKSTVLSLACTPQSLYAGLVNGAVAVYAKAEDGSWNSEPQKVIKLGVLPVRSLVTTEDTLWAASGGQVFTVSTETHAIENQLEAHQEEGMVVSHMVIAGVGIWIAFTSGSTLRLFHTETLKHLQDINIATPVHHMLPGHQRLSVTSLLVCHGLLMVGTSLGIVVALPVPRLQGIPKVTGRGMVSYHAHNGPVKFLVMASAAVRTDKDKPADSPPPGTEPQDEEQKEALPCEGPGLSPSGADAIWLGDSLGSVTHRSDFSSSSGSLTPSQGSGSLEPRSEESMVYDLLRFPSVLPSRGRRARRAKASSVLVACGGQGHRRVSRKARQQRPEELASSVMVWQIPLLNA</sequence>
<dbReference type="Proteomes" id="UP000286641">
    <property type="component" value="Unplaced"/>
</dbReference>
<dbReference type="CTD" id="9639"/>
<evidence type="ECO:0000259" key="8">
    <source>
        <dbReference type="PROSITE" id="PS50010"/>
    </source>
</evidence>
<dbReference type="FunFam" id="1.20.900.10:FF:000003">
    <property type="entry name" value="Rho guanine nucleotide exchange factor 10 like"/>
    <property type="match status" value="1"/>
</dbReference>
<dbReference type="GO" id="GO:0005813">
    <property type="term" value="C:centrosome"/>
    <property type="evidence" value="ECO:0007669"/>
    <property type="project" value="TreeGrafter"/>
</dbReference>
<feature type="region of interest" description="Disordered" evidence="7">
    <location>
        <begin position="1180"/>
        <end position="1210"/>
    </location>
</feature>
<reference evidence="10" key="2">
    <citation type="submission" date="2025-08" db="UniProtKB">
        <authorList>
            <consortium name="RefSeq"/>
        </authorList>
    </citation>
    <scope>IDENTIFICATION</scope>
    <source>
        <tissue evidence="10">Blood</tissue>
    </source>
</reference>
<comment type="function">
    <text evidence="5">May play a role in developmental myelination of peripheral nerves.</text>
</comment>
<dbReference type="FunFam" id="2.130.10.10:FF:000340">
    <property type="entry name" value="Rho guanine nucleotide exchange factor (GEF) 10"/>
    <property type="match status" value="1"/>
</dbReference>
<protein>
    <recommendedName>
        <fullName evidence="6">Rho guanine nucleotide exchange factor 10</fullName>
    </recommendedName>
</protein>
<dbReference type="GO" id="GO:0051496">
    <property type="term" value="P:positive regulation of stress fiber assembly"/>
    <property type="evidence" value="ECO:0007669"/>
    <property type="project" value="UniProtKB-ARBA"/>
</dbReference>
<dbReference type="CDD" id="cd00160">
    <property type="entry name" value="RhoGEF"/>
    <property type="match status" value="1"/>
</dbReference>
<feature type="compositionally biased region" description="Pro residues" evidence="7">
    <location>
        <begin position="1"/>
        <end position="10"/>
    </location>
</feature>
<dbReference type="SUPFAM" id="SSF50729">
    <property type="entry name" value="PH domain-like"/>
    <property type="match status" value="1"/>
</dbReference>
<dbReference type="InterPro" id="IPR000219">
    <property type="entry name" value="DH_dom"/>
</dbReference>
<organism evidence="9 10">
    <name type="scientific">Callorhinus ursinus</name>
    <name type="common">Northern fur seal</name>
    <dbReference type="NCBI Taxonomy" id="34884"/>
    <lineage>
        <taxon>Eukaryota</taxon>
        <taxon>Metazoa</taxon>
        <taxon>Chordata</taxon>
        <taxon>Craniata</taxon>
        <taxon>Vertebrata</taxon>
        <taxon>Euteleostomi</taxon>
        <taxon>Mammalia</taxon>
        <taxon>Eutheria</taxon>
        <taxon>Laurasiatheria</taxon>
        <taxon>Carnivora</taxon>
        <taxon>Caniformia</taxon>
        <taxon>Pinnipedia</taxon>
        <taxon>Otariidae</taxon>
        <taxon>Callorhinus</taxon>
    </lineage>
</organism>
<feature type="region of interest" description="Disordered" evidence="7">
    <location>
        <begin position="1232"/>
        <end position="1256"/>
    </location>
</feature>
<keyword evidence="9" id="KW-1185">Reference proteome</keyword>
<dbReference type="GeneID" id="112834833"/>
<feature type="region of interest" description="Disordered" evidence="7">
    <location>
        <begin position="1"/>
        <end position="113"/>
    </location>
</feature>
<dbReference type="InterPro" id="IPR036322">
    <property type="entry name" value="WD40_repeat_dom_sf"/>
</dbReference>
<dbReference type="PANTHER" id="PTHR12877:SF14">
    <property type="entry name" value="RHO GUANINE NUCLEOTIDE EXCHANGE FACTOR 10"/>
    <property type="match status" value="1"/>
</dbReference>
<evidence type="ECO:0000256" key="4">
    <source>
        <dbReference type="ARBA" id="ARBA00023054"/>
    </source>
</evidence>
<gene>
    <name evidence="10" type="primary">ARHGEF10</name>
</gene>
<keyword evidence="2" id="KW-0597">Phosphoprotein</keyword>
<dbReference type="InterPro" id="IPR039919">
    <property type="entry name" value="ARHGEF10/ARHGEF17"/>
</dbReference>
<dbReference type="SMART" id="SM00325">
    <property type="entry name" value="RhoGEF"/>
    <property type="match status" value="1"/>
</dbReference>
<feature type="region of interest" description="Disordered" evidence="7">
    <location>
        <begin position="195"/>
        <end position="235"/>
    </location>
</feature>
<evidence type="ECO:0000256" key="5">
    <source>
        <dbReference type="ARBA" id="ARBA00058240"/>
    </source>
</evidence>
<evidence type="ECO:0000313" key="9">
    <source>
        <dbReference type="Proteomes" id="UP000286641"/>
    </source>
</evidence>
<dbReference type="SUPFAM" id="SSF50978">
    <property type="entry name" value="WD40 repeat-like"/>
    <property type="match status" value="1"/>
</dbReference>
<feature type="compositionally biased region" description="Acidic residues" evidence="7">
    <location>
        <begin position="211"/>
        <end position="226"/>
    </location>
</feature>
<dbReference type="InParanoid" id="A0A3Q7QIN6"/>
<dbReference type="Pfam" id="PF19057">
    <property type="entry name" value="PH_19"/>
    <property type="match status" value="1"/>
</dbReference>
<proteinExistence type="predicted"/>
<dbReference type="InterPro" id="IPR035899">
    <property type="entry name" value="DBL_dom_sf"/>
</dbReference>
<dbReference type="PANTHER" id="PTHR12877">
    <property type="entry name" value="RHO GUANINE NUCLEOTIDE EXCHANGE FACTOR"/>
    <property type="match status" value="1"/>
</dbReference>
<keyword evidence="3" id="KW-0344">Guanine-nucleotide releasing factor</keyword>
<dbReference type="PROSITE" id="PS50010">
    <property type="entry name" value="DH_2"/>
    <property type="match status" value="1"/>
</dbReference>
<evidence type="ECO:0000256" key="1">
    <source>
        <dbReference type="ARBA" id="ARBA00022481"/>
    </source>
</evidence>
<evidence type="ECO:0000256" key="6">
    <source>
        <dbReference type="ARBA" id="ARBA00074300"/>
    </source>
</evidence>
<evidence type="ECO:0000256" key="7">
    <source>
        <dbReference type="SAM" id="MobiDB-lite"/>
    </source>
</evidence>
<keyword evidence="1" id="KW-0488">Methylation</keyword>
<keyword evidence="4" id="KW-0175">Coiled coil</keyword>
<dbReference type="GO" id="GO:0090307">
    <property type="term" value="P:mitotic spindle assembly"/>
    <property type="evidence" value="ECO:0007669"/>
    <property type="project" value="TreeGrafter"/>
</dbReference>
<feature type="region of interest" description="Disordered" evidence="7">
    <location>
        <begin position="148"/>
        <end position="178"/>
    </location>
</feature>
<dbReference type="Pfam" id="PF00621">
    <property type="entry name" value="RhoGEF"/>
    <property type="match status" value="1"/>
</dbReference>
<dbReference type="Gene3D" id="2.130.10.10">
    <property type="entry name" value="YVTN repeat-like/Quinoprotein amine dehydrogenase"/>
    <property type="match status" value="1"/>
</dbReference>
<dbReference type="InterPro" id="IPR015943">
    <property type="entry name" value="WD40/YVTN_repeat-like_dom_sf"/>
</dbReference>
<dbReference type="GO" id="GO:0051056">
    <property type="term" value="P:regulation of small GTPase mediated signal transduction"/>
    <property type="evidence" value="ECO:0007669"/>
    <property type="project" value="UniProtKB-ARBA"/>
</dbReference>
<reference key="1">
    <citation type="submission" date="2019-01" db="UniProtKB">
        <authorList>
            <consortium name="RefSeq"/>
        </authorList>
    </citation>
    <scope>IDENTIFICATION</scope>
</reference>
<feature type="domain" description="DH" evidence="8">
    <location>
        <begin position="384"/>
        <end position="571"/>
    </location>
</feature>
<evidence type="ECO:0000256" key="2">
    <source>
        <dbReference type="ARBA" id="ARBA00022553"/>
    </source>
</evidence>
<dbReference type="SUPFAM" id="SSF48065">
    <property type="entry name" value="DBL homology domain (DH-domain)"/>
    <property type="match status" value="1"/>
</dbReference>
<feature type="compositionally biased region" description="Polar residues" evidence="7">
    <location>
        <begin position="157"/>
        <end position="167"/>
    </location>
</feature>
<feature type="compositionally biased region" description="Acidic residues" evidence="7">
    <location>
        <begin position="20"/>
        <end position="37"/>
    </location>
</feature>
<dbReference type="Gene3D" id="1.20.900.10">
    <property type="entry name" value="Dbl homology (DH) domain"/>
    <property type="match status" value="1"/>
</dbReference>
<dbReference type="GO" id="GO:0005085">
    <property type="term" value="F:guanyl-nucleotide exchange factor activity"/>
    <property type="evidence" value="ECO:0007669"/>
    <property type="project" value="UniProtKB-KW"/>
</dbReference>
<dbReference type="RefSeq" id="XP_025742092.1">
    <property type="nucleotide sequence ID" value="XM_025886307.1"/>
</dbReference>
<dbReference type="Pfam" id="PF19056">
    <property type="entry name" value="WD40_2"/>
    <property type="match status" value="1"/>
</dbReference>
<evidence type="ECO:0000313" key="10">
    <source>
        <dbReference type="RefSeq" id="XP_025742092.1"/>
    </source>
</evidence>